<dbReference type="Proteomes" id="UP000550354">
    <property type="component" value="Unassembled WGS sequence"/>
</dbReference>
<dbReference type="InterPro" id="IPR009241">
    <property type="entry name" value="HigB-like"/>
</dbReference>
<dbReference type="InterPro" id="IPR014056">
    <property type="entry name" value="TypeIITA-like_toxin_pred"/>
</dbReference>
<keyword evidence="2" id="KW-1185">Reference proteome</keyword>
<evidence type="ECO:0000313" key="1">
    <source>
        <dbReference type="EMBL" id="MBA4609873.1"/>
    </source>
</evidence>
<protein>
    <submittedName>
        <fullName evidence="1">Type II toxin-antitoxin system RelE/ParE family toxin</fullName>
    </submittedName>
</protein>
<sequence length="108" mass="12082">MAEVVSSATFDTWLRKLQDRHARLRILERIDRLAHGNPGDTRAVGAGVAELRLTYGPGYRVYYIHSGGLLIVLLCGGDKSSQHRDIERAHRLAGEWQAQKEAHDGDHP</sequence>
<dbReference type="EMBL" id="JACEOG010000002">
    <property type="protein sequence ID" value="MBA4609873.1"/>
    <property type="molecule type" value="Genomic_DNA"/>
</dbReference>
<name>A0A838XS75_9ACTN</name>
<reference evidence="1 2" key="1">
    <citation type="submission" date="2020-07" db="EMBL/GenBank/DDBJ databases">
        <title>Draft genome and description of Aeromicrobium phoceense strain Marseille-Q0843 isolated from healthy skin swab.</title>
        <authorList>
            <person name="Boxberger M."/>
            <person name="La Scola B."/>
        </authorList>
    </citation>
    <scope>NUCLEOTIDE SEQUENCE [LARGE SCALE GENOMIC DNA]</scope>
    <source>
        <strain evidence="1 2">Marseille-Q0843</strain>
    </source>
</reference>
<gene>
    <name evidence="1" type="ORF">H1W00_15435</name>
</gene>
<dbReference type="Pfam" id="PF05973">
    <property type="entry name" value="Gp49"/>
    <property type="match status" value="1"/>
</dbReference>
<dbReference type="PANTHER" id="PTHR41791:SF1">
    <property type="entry name" value="SSL7039 PROTEIN"/>
    <property type="match status" value="1"/>
</dbReference>
<dbReference type="AlphaFoldDB" id="A0A838XS75"/>
<comment type="caution">
    <text evidence="1">The sequence shown here is derived from an EMBL/GenBank/DDBJ whole genome shotgun (WGS) entry which is preliminary data.</text>
</comment>
<organism evidence="1 2">
    <name type="scientific">Aeromicrobium phoceense</name>
    <dbReference type="NCBI Taxonomy" id="2754045"/>
    <lineage>
        <taxon>Bacteria</taxon>
        <taxon>Bacillati</taxon>
        <taxon>Actinomycetota</taxon>
        <taxon>Actinomycetes</taxon>
        <taxon>Propionibacteriales</taxon>
        <taxon>Nocardioidaceae</taxon>
        <taxon>Aeromicrobium</taxon>
    </lineage>
</organism>
<proteinExistence type="predicted"/>
<dbReference type="NCBIfam" id="TIGR02683">
    <property type="entry name" value="upstrm_HI1419"/>
    <property type="match status" value="1"/>
</dbReference>
<dbReference type="PIRSF" id="PIRSF028744">
    <property type="entry name" value="Addict_mod_HI1419"/>
    <property type="match status" value="1"/>
</dbReference>
<accession>A0A838XS75</accession>
<dbReference type="PANTHER" id="PTHR41791">
    <property type="entry name" value="SSL7039 PROTEIN"/>
    <property type="match status" value="1"/>
</dbReference>
<evidence type="ECO:0000313" key="2">
    <source>
        <dbReference type="Proteomes" id="UP000550354"/>
    </source>
</evidence>